<dbReference type="EMBL" id="FN668689">
    <property type="protein sequence ID" value="CBK24849.2"/>
    <property type="molecule type" value="Genomic_DNA"/>
</dbReference>
<keyword evidence="4 5" id="KW-0413">Isomerase</keyword>
<dbReference type="Gene3D" id="3.10.50.40">
    <property type="match status" value="1"/>
</dbReference>
<keyword evidence="8" id="KW-1185">Reference proteome</keyword>
<dbReference type="GeneID" id="24921548"/>
<dbReference type="SUPFAM" id="SSF54534">
    <property type="entry name" value="FKBP-like"/>
    <property type="match status" value="1"/>
</dbReference>
<evidence type="ECO:0000256" key="5">
    <source>
        <dbReference type="PROSITE-ProRule" id="PRU00277"/>
    </source>
</evidence>
<evidence type="ECO:0000313" key="7">
    <source>
        <dbReference type="EMBL" id="CBK24849.2"/>
    </source>
</evidence>
<reference evidence="7" key="1">
    <citation type="submission" date="2010-02" db="EMBL/GenBank/DDBJ databases">
        <title>Sequencing and annotation of the Blastocystis hominis genome.</title>
        <authorList>
            <person name="Wincker P."/>
        </authorList>
    </citation>
    <scope>NUCLEOTIDE SEQUENCE</scope>
    <source>
        <strain evidence="7">Singapore isolate B</strain>
    </source>
</reference>
<evidence type="ECO:0000256" key="1">
    <source>
        <dbReference type="ARBA" id="ARBA00000971"/>
    </source>
</evidence>
<feature type="domain" description="PPIase FKBP-type" evidence="6">
    <location>
        <begin position="427"/>
        <end position="515"/>
    </location>
</feature>
<dbReference type="Proteomes" id="UP000008312">
    <property type="component" value="Unassembled WGS sequence"/>
</dbReference>
<dbReference type="InterPro" id="IPR050689">
    <property type="entry name" value="FKBP-type_PPIase"/>
</dbReference>
<dbReference type="AlphaFoldDB" id="D8M9W0"/>
<dbReference type="InterPro" id="IPR046357">
    <property type="entry name" value="PPIase_dom_sf"/>
</dbReference>
<protein>
    <recommendedName>
        <fullName evidence="2 5">peptidylprolyl isomerase</fullName>
        <ecNumber evidence="2 5">5.2.1.8</ecNumber>
    </recommendedName>
</protein>
<dbReference type="GO" id="GO:0003755">
    <property type="term" value="F:peptidyl-prolyl cis-trans isomerase activity"/>
    <property type="evidence" value="ECO:0007669"/>
    <property type="project" value="UniProtKB-KW"/>
</dbReference>
<dbReference type="GO" id="GO:0005737">
    <property type="term" value="C:cytoplasm"/>
    <property type="evidence" value="ECO:0007669"/>
    <property type="project" value="TreeGrafter"/>
</dbReference>
<dbReference type="FunFam" id="3.10.50.40:FF:000025">
    <property type="entry name" value="Peptidylprolyl isomerase"/>
    <property type="match status" value="1"/>
</dbReference>
<dbReference type="EC" id="5.2.1.8" evidence="2 5"/>
<sequence length="515" mass="57198">MGFNQELDQLILQSVFDYLWVLRKDTTLLLSFIERIVTLIGQASSLYNGNTDQQALLCVKASELLYKVCQILGNILVTQMDMILDALFGLISTAITPTVCNNLCKAFLYLATNITESQKRQQRYVQVFTPVINFLSEKSVVESYSNPQNFHQLYSTNADKLAELGNSLSCLVFMLDAIFCTKGEYREIVLSIFQRMGESLAYLYLTVSYLLVFSNGNEPELACWRVITPSEIPSAVQYGNAVPPQSTRLYNIFGFLNKIWRHLLNLETVATDDVLSFFQSTILQLLPFFRHKMAATFLTCIMTPFYLSSPSSWTTKQPSPLLLQFTSAALSALLSLVGSEHYTASIRPLGIIAPGMSSEAAEAQGVESIYYEGTLALADSLLDFLMSISSNDGSGYSETLAMRQFRQKGFDKEVIKAGDGKNFPKTGDMLTMHYTGTLTSGKVFDSSRTRGRPFQFVIGIGQVIKGWDEGVMTMSLGERAKLTLTPDYGYGARGVPGVIPPNATLVFDVELLKIN</sequence>
<dbReference type="Pfam" id="PF00254">
    <property type="entry name" value="FKBP_C"/>
    <property type="match status" value="1"/>
</dbReference>
<dbReference type="PANTHER" id="PTHR10516:SF443">
    <property type="entry name" value="FK506-BINDING PROTEIN 59-RELATED"/>
    <property type="match status" value="1"/>
</dbReference>
<dbReference type="PANTHER" id="PTHR10516">
    <property type="entry name" value="PEPTIDYL-PROLYL CIS-TRANS ISOMERASE"/>
    <property type="match status" value="1"/>
</dbReference>
<evidence type="ECO:0000256" key="4">
    <source>
        <dbReference type="ARBA" id="ARBA00023235"/>
    </source>
</evidence>
<evidence type="ECO:0000259" key="6">
    <source>
        <dbReference type="PROSITE" id="PS50059"/>
    </source>
</evidence>
<organism evidence="7">
    <name type="scientific">Blastocystis hominis</name>
    <dbReference type="NCBI Taxonomy" id="12968"/>
    <lineage>
        <taxon>Eukaryota</taxon>
        <taxon>Sar</taxon>
        <taxon>Stramenopiles</taxon>
        <taxon>Bigyra</taxon>
        <taxon>Opalozoa</taxon>
        <taxon>Opalinata</taxon>
        <taxon>Blastocystidae</taxon>
        <taxon>Blastocystis</taxon>
    </lineage>
</organism>
<dbReference type="InterPro" id="IPR001179">
    <property type="entry name" value="PPIase_FKBP_dom"/>
</dbReference>
<evidence type="ECO:0000313" key="8">
    <source>
        <dbReference type="Proteomes" id="UP000008312"/>
    </source>
</evidence>
<evidence type="ECO:0000256" key="2">
    <source>
        <dbReference type="ARBA" id="ARBA00013194"/>
    </source>
</evidence>
<dbReference type="PROSITE" id="PS50059">
    <property type="entry name" value="FKBP_PPIASE"/>
    <property type="match status" value="1"/>
</dbReference>
<keyword evidence="3 5" id="KW-0697">Rotamase</keyword>
<dbReference type="OrthoDB" id="1902587at2759"/>
<comment type="catalytic activity">
    <reaction evidence="1 5">
        <text>[protein]-peptidylproline (omega=180) = [protein]-peptidylproline (omega=0)</text>
        <dbReference type="Rhea" id="RHEA:16237"/>
        <dbReference type="Rhea" id="RHEA-COMP:10747"/>
        <dbReference type="Rhea" id="RHEA-COMP:10748"/>
        <dbReference type="ChEBI" id="CHEBI:83833"/>
        <dbReference type="ChEBI" id="CHEBI:83834"/>
        <dbReference type="EC" id="5.2.1.8"/>
    </reaction>
</comment>
<dbReference type="RefSeq" id="XP_012898897.1">
    <property type="nucleotide sequence ID" value="XM_013043443.1"/>
</dbReference>
<accession>D8M9W0</accession>
<gene>
    <name evidence="7" type="ORF">GSBLH_T00004524001</name>
</gene>
<name>D8M9W0_BLAHO</name>
<evidence type="ECO:0000256" key="3">
    <source>
        <dbReference type="ARBA" id="ARBA00023110"/>
    </source>
</evidence>
<proteinExistence type="predicted"/>
<dbReference type="InParanoid" id="D8M9W0"/>